<gene>
    <name evidence="4" type="primary">LOC115545105</name>
</gene>
<dbReference type="InterPro" id="IPR012674">
    <property type="entry name" value="Calycin"/>
</dbReference>
<comment type="similarity">
    <text evidence="1">Belongs to the calycin superfamily. Lipocalin family.</text>
</comment>
<reference evidence="4" key="1">
    <citation type="submission" date="2025-08" db="UniProtKB">
        <authorList>
            <consortium name="Ensembl"/>
        </authorList>
    </citation>
    <scope>IDENTIFICATION</scope>
</reference>
<evidence type="ECO:0000259" key="3">
    <source>
        <dbReference type="Pfam" id="PF00061"/>
    </source>
</evidence>
<dbReference type="InterPro" id="IPR000566">
    <property type="entry name" value="Lipocln_cytosolic_FA-bd_dom"/>
</dbReference>
<dbReference type="SUPFAM" id="SSF50814">
    <property type="entry name" value="Lipocalins"/>
    <property type="match status" value="1"/>
</dbReference>
<dbReference type="AlphaFoldDB" id="A0A8C5D2N1"/>
<proteinExistence type="inferred from homology"/>
<reference evidence="4" key="2">
    <citation type="submission" date="2025-09" db="UniProtKB">
        <authorList>
            <consortium name="Ensembl"/>
        </authorList>
    </citation>
    <scope>IDENTIFICATION</scope>
</reference>
<accession>A0A8C5D2N1</accession>
<keyword evidence="5" id="KW-1185">Reference proteome</keyword>
<feature type="domain" description="Lipocalin/cytosolic fatty-acid binding" evidence="3">
    <location>
        <begin position="40"/>
        <end position="165"/>
    </location>
</feature>
<dbReference type="PRINTS" id="PR00179">
    <property type="entry name" value="LIPOCALIN"/>
</dbReference>
<evidence type="ECO:0000256" key="2">
    <source>
        <dbReference type="SAM" id="SignalP"/>
    </source>
</evidence>
<dbReference type="GO" id="GO:0034632">
    <property type="term" value="F:retinol transmembrane transporter activity"/>
    <property type="evidence" value="ECO:0007669"/>
    <property type="project" value="InterPro"/>
</dbReference>
<evidence type="ECO:0000256" key="1">
    <source>
        <dbReference type="RuleBase" id="RU003695"/>
    </source>
</evidence>
<evidence type="ECO:0000313" key="4">
    <source>
        <dbReference type="Ensembl" id="ENSGMOP00000068466.1"/>
    </source>
</evidence>
<dbReference type="PANTHER" id="PTHR11873">
    <property type="entry name" value="RETINOL-BINDING PROTEIN 4"/>
    <property type="match status" value="1"/>
</dbReference>
<evidence type="ECO:0000313" key="5">
    <source>
        <dbReference type="Proteomes" id="UP000694546"/>
    </source>
</evidence>
<dbReference type="GeneTree" id="ENSGT00510000047107"/>
<feature type="chain" id="PRO_5034436476" evidence="2">
    <location>
        <begin position="22"/>
        <end position="345"/>
    </location>
</feature>
<dbReference type="Proteomes" id="UP000694546">
    <property type="component" value="Chromosome 6"/>
</dbReference>
<dbReference type="Pfam" id="PF00061">
    <property type="entry name" value="Lipocalin"/>
    <property type="match status" value="1"/>
</dbReference>
<keyword evidence="2" id="KW-0732">Signal</keyword>
<name>A0A8C5D2N1_GADMO</name>
<protein>
    <submittedName>
        <fullName evidence="4">Purpurin-like</fullName>
    </submittedName>
</protein>
<dbReference type="PRINTS" id="PR01174">
    <property type="entry name" value="RETINOLBNDNG"/>
</dbReference>
<dbReference type="GO" id="GO:0005501">
    <property type="term" value="F:retinoid binding"/>
    <property type="evidence" value="ECO:0007669"/>
    <property type="project" value="InterPro"/>
</dbReference>
<dbReference type="CDD" id="cd00743">
    <property type="entry name" value="lipocalin_RBP_like"/>
    <property type="match status" value="1"/>
</dbReference>
<dbReference type="PROSITE" id="PS00213">
    <property type="entry name" value="LIPOCALIN"/>
    <property type="match status" value="1"/>
</dbReference>
<dbReference type="InterPro" id="IPR022272">
    <property type="entry name" value="Lipocalin_CS"/>
</dbReference>
<dbReference type="GO" id="GO:0005615">
    <property type="term" value="C:extracellular space"/>
    <property type="evidence" value="ECO:0007669"/>
    <property type="project" value="UniProtKB-ARBA"/>
</dbReference>
<dbReference type="InterPro" id="IPR002449">
    <property type="entry name" value="Retinol-bd/Purpurin"/>
</dbReference>
<dbReference type="Gene3D" id="2.40.128.20">
    <property type="match status" value="1"/>
</dbReference>
<organism evidence="4 5">
    <name type="scientific">Gadus morhua</name>
    <name type="common">Atlantic cod</name>
    <dbReference type="NCBI Taxonomy" id="8049"/>
    <lineage>
        <taxon>Eukaryota</taxon>
        <taxon>Metazoa</taxon>
        <taxon>Chordata</taxon>
        <taxon>Craniata</taxon>
        <taxon>Vertebrata</taxon>
        <taxon>Euteleostomi</taxon>
        <taxon>Actinopterygii</taxon>
        <taxon>Neopterygii</taxon>
        <taxon>Teleostei</taxon>
        <taxon>Neoteleostei</taxon>
        <taxon>Acanthomorphata</taxon>
        <taxon>Zeiogadaria</taxon>
        <taxon>Gadariae</taxon>
        <taxon>Gadiformes</taxon>
        <taxon>Gadoidei</taxon>
        <taxon>Gadidae</taxon>
        <taxon>Gadus</taxon>
    </lineage>
</organism>
<dbReference type="Ensembl" id="ENSGMOT00000059911.1">
    <property type="protein sequence ID" value="ENSGMOP00000068466.1"/>
    <property type="gene ID" value="ENSGMOG00000016535.2"/>
</dbReference>
<sequence length="345" mass="37648">MDFQMLSLLMVVLACVEQSLASCVVESFTVKDDFDPKRYAGKWYALQKKDPEGLFLEDNISAEYTIGDDGSMVASSRGRVTLFGFWVVCADMAAQYSVPDPTTPGKMFMNYQGLASYLSSGGDNYWVIDTDYNNYAITYACRTLKEDGSCDDGYSLIFSRNPRGMPPPIQRLVRQKQEELCMVGQFSPVLQSGTFTSPATPLAPLPHHWPLCHTTGPSATPQGPLPHHRALCHTTGPSATPLATPLAPLPHHWPLCHTTGPSATPQGALPHHWPLCHTTGPSATPQGPVPHHRALCHTTGPSATPQGPLPHHRALCHTTGPSATPQGPVPHHRPRLRDCSWMLLH</sequence>
<feature type="signal peptide" evidence="2">
    <location>
        <begin position="1"/>
        <end position="21"/>
    </location>
</feature>
<dbReference type="PANTHER" id="PTHR11873:SF1">
    <property type="entry name" value="PURPURIN"/>
    <property type="match status" value="1"/>
</dbReference>